<dbReference type="GO" id="GO:0003729">
    <property type="term" value="F:mRNA binding"/>
    <property type="evidence" value="ECO:0007669"/>
    <property type="project" value="TreeGrafter"/>
</dbReference>
<dbReference type="VEuPathDB" id="TriTrypDB:TRSC58_04652"/>
<evidence type="ECO:0000256" key="2">
    <source>
        <dbReference type="PROSITE-ProRule" id="PRU00176"/>
    </source>
</evidence>
<keyword evidence="1 2" id="KW-0694">RNA-binding</keyword>
<dbReference type="PROSITE" id="PS50102">
    <property type="entry name" value="RRM"/>
    <property type="match status" value="2"/>
</dbReference>
<dbReference type="Pfam" id="PF00076">
    <property type="entry name" value="RRM_1"/>
    <property type="match status" value="2"/>
</dbReference>
<dbReference type="SUPFAM" id="SSF54928">
    <property type="entry name" value="RNA-binding domain, RBD"/>
    <property type="match status" value="2"/>
</dbReference>
<dbReference type="InterPro" id="IPR000504">
    <property type="entry name" value="RRM_dom"/>
</dbReference>
<dbReference type="EMBL" id="AUPL01004652">
    <property type="protein sequence ID" value="ESL07655.1"/>
    <property type="molecule type" value="Genomic_DNA"/>
</dbReference>
<dbReference type="OrthoDB" id="79941at2759"/>
<dbReference type="PANTHER" id="PTHR23003">
    <property type="entry name" value="RNA RECOGNITION MOTIF RRM DOMAIN CONTAINING PROTEIN"/>
    <property type="match status" value="1"/>
</dbReference>
<dbReference type="PANTHER" id="PTHR23003:SF55">
    <property type="entry name" value="RNA-BINDING PROTEIN"/>
    <property type="match status" value="1"/>
</dbReference>
<sequence>MPAKSAAKAPSPKSEKKSAAKAPSPKSEKKVPAPKAPAPKAPAPKAPAPKGAAGAPKAAVKETKQRTDGGKHHGVYVKNWGQGSVDDAKAIFGGAGNVVGVRVRRRRYAIVFFENAAAVKKAIDLFNEKEVMGSVVSVVPAKTTPKPDPHENSSVVFVSPIFRASTTEQQIRELFAGMKVLRLRTYRNNYAYVYLDSPAAAQKVVKEKNGAEFRGKQLRVALSNPLPCQGKGSRGACKASHGRPQIQQEADPQEVRVRCSSGIFLIYSTFKFYV</sequence>
<dbReference type="Proteomes" id="UP000031737">
    <property type="component" value="Unassembled WGS sequence"/>
</dbReference>
<feature type="compositionally biased region" description="Low complexity" evidence="3">
    <location>
        <begin position="1"/>
        <end position="12"/>
    </location>
</feature>
<feature type="domain" description="RRM" evidence="4">
    <location>
        <begin position="73"/>
        <end position="143"/>
    </location>
</feature>
<feature type="compositionally biased region" description="Basic and acidic residues" evidence="3">
    <location>
        <begin position="59"/>
        <end position="71"/>
    </location>
</feature>
<proteinExistence type="predicted"/>
<dbReference type="InterPro" id="IPR012677">
    <property type="entry name" value="Nucleotide-bd_a/b_plait_sf"/>
</dbReference>
<feature type="region of interest" description="Disordered" evidence="3">
    <location>
        <begin position="1"/>
        <end position="75"/>
    </location>
</feature>
<evidence type="ECO:0000256" key="1">
    <source>
        <dbReference type="ARBA" id="ARBA00022884"/>
    </source>
</evidence>
<dbReference type="GO" id="GO:0005737">
    <property type="term" value="C:cytoplasm"/>
    <property type="evidence" value="ECO:0007669"/>
    <property type="project" value="TreeGrafter"/>
</dbReference>
<dbReference type="Gene3D" id="3.30.70.330">
    <property type="match status" value="2"/>
</dbReference>
<reference evidence="5 6" key="1">
    <citation type="submission" date="2013-07" db="EMBL/GenBank/DDBJ databases">
        <authorList>
            <person name="Stoco P.H."/>
            <person name="Wagner G."/>
            <person name="Gerber A."/>
            <person name="Zaha A."/>
            <person name="Thompson C."/>
            <person name="Bartholomeu D.C."/>
            <person name="Luckemeyer D.D."/>
            <person name="Bahia D."/>
            <person name="Loreto E."/>
            <person name="Prestes E.B."/>
            <person name="Lima F.M."/>
            <person name="Rodrigues-Luiz G."/>
            <person name="Vallejo G.A."/>
            <person name="Filho J.F."/>
            <person name="Monteiro K.M."/>
            <person name="Tyler K.M."/>
            <person name="de Almeida L.G."/>
            <person name="Ortiz M.F."/>
            <person name="Siervo M.A."/>
            <person name="de Moraes M.H."/>
            <person name="Cunha O.L."/>
            <person name="Mendonca-Neto R."/>
            <person name="Silva R."/>
            <person name="Teixeira S.M."/>
            <person name="Murta S.M."/>
            <person name="Sincero T.C."/>
            <person name="Mendes T.A."/>
            <person name="Urmenyi T.P."/>
            <person name="Silva V.G."/>
            <person name="da Rocha W.D."/>
            <person name="Andersson B."/>
            <person name="Romanha A.J."/>
            <person name="Steindel M."/>
            <person name="de Vasconcelos A.T."/>
            <person name="Grisard E.C."/>
        </authorList>
    </citation>
    <scope>NUCLEOTIDE SEQUENCE [LARGE SCALE GENOMIC DNA]</scope>
    <source>
        <strain evidence="5 6">SC58</strain>
    </source>
</reference>
<evidence type="ECO:0000256" key="3">
    <source>
        <dbReference type="SAM" id="MobiDB-lite"/>
    </source>
</evidence>
<feature type="domain" description="RRM" evidence="4">
    <location>
        <begin position="154"/>
        <end position="225"/>
    </location>
</feature>
<accession>A0A061J032</accession>
<comment type="caution">
    <text evidence="5">The sequence shown here is derived from an EMBL/GenBank/DDBJ whole genome shotgun (WGS) entry which is preliminary data.</text>
</comment>
<dbReference type="InterPro" id="IPR035979">
    <property type="entry name" value="RBD_domain_sf"/>
</dbReference>
<feature type="compositionally biased region" description="Pro residues" evidence="3">
    <location>
        <begin position="34"/>
        <end position="47"/>
    </location>
</feature>
<name>A0A061J032_TRYRA</name>
<feature type="compositionally biased region" description="Low complexity" evidence="3">
    <location>
        <begin position="48"/>
        <end position="58"/>
    </location>
</feature>
<protein>
    <submittedName>
        <fullName evidence="5">RNA-binding protein</fullName>
    </submittedName>
</protein>
<dbReference type="GO" id="GO:0005634">
    <property type="term" value="C:nucleus"/>
    <property type="evidence" value="ECO:0007669"/>
    <property type="project" value="TreeGrafter"/>
</dbReference>
<evidence type="ECO:0000313" key="5">
    <source>
        <dbReference type="EMBL" id="ESL07655.1"/>
    </source>
</evidence>
<dbReference type="SMART" id="SM00360">
    <property type="entry name" value="RRM"/>
    <property type="match status" value="2"/>
</dbReference>
<gene>
    <name evidence="5" type="ORF">TRSC58_04652</name>
</gene>
<dbReference type="AlphaFoldDB" id="A0A061J032"/>
<evidence type="ECO:0000313" key="6">
    <source>
        <dbReference type="Proteomes" id="UP000031737"/>
    </source>
</evidence>
<organism evidence="5 6">
    <name type="scientific">Trypanosoma rangeli SC58</name>
    <dbReference type="NCBI Taxonomy" id="429131"/>
    <lineage>
        <taxon>Eukaryota</taxon>
        <taxon>Discoba</taxon>
        <taxon>Euglenozoa</taxon>
        <taxon>Kinetoplastea</taxon>
        <taxon>Metakinetoplastina</taxon>
        <taxon>Trypanosomatida</taxon>
        <taxon>Trypanosomatidae</taxon>
        <taxon>Trypanosoma</taxon>
        <taxon>Herpetosoma</taxon>
    </lineage>
</organism>
<dbReference type="InterPro" id="IPR050374">
    <property type="entry name" value="RRT5_SRSF_SR"/>
</dbReference>
<keyword evidence="6" id="KW-1185">Reference proteome</keyword>
<evidence type="ECO:0000259" key="4">
    <source>
        <dbReference type="PROSITE" id="PS50102"/>
    </source>
</evidence>